<comment type="similarity">
    <text evidence="1">Belongs to the CdaR family.</text>
</comment>
<evidence type="ECO:0000313" key="3">
    <source>
        <dbReference type="EMBL" id="GED70505.1"/>
    </source>
</evidence>
<dbReference type="Pfam" id="PF01590">
    <property type="entry name" value="GAF"/>
    <property type="match status" value="1"/>
</dbReference>
<dbReference type="SMART" id="SM00065">
    <property type="entry name" value="GAF"/>
    <property type="match status" value="1"/>
</dbReference>
<dbReference type="SUPFAM" id="SSF55781">
    <property type="entry name" value="GAF domain-like"/>
    <property type="match status" value="1"/>
</dbReference>
<dbReference type="InterPro" id="IPR025736">
    <property type="entry name" value="PucR_C-HTH_dom"/>
</dbReference>
<dbReference type="RefSeq" id="WP_049738414.1">
    <property type="nucleotide sequence ID" value="NZ_BJON01000016.1"/>
</dbReference>
<dbReference type="AlphaFoldDB" id="A0A0K9YUP7"/>
<dbReference type="Gene3D" id="3.30.450.40">
    <property type="match status" value="1"/>
</dbReference>
<dbReference type="InterPro" id="IPR003018">
    <property type="entry name" value="GAF"/>
</dbReference>
<proteinExistence type="inferred from homology"/>
<evidence type="ECO:0000313" key="4">
    <source>
        <dbReference type="EMBL" id="KNB72362.1"/>
    </source>
</evidence>
<sequence length="630" mass="70923">MKRELSHRQLQMLIQVSNAINSTLDLDVVFHTIMKETLSVIEAADEGYLFLYDPKEDCLIAKSIFLKSNDILSVVRLGPGESMTGITYLNKKCTLFPDRQSVYEATRTMSETNQAKLQAADPIFPYSAACAPILTNGVCIGVITLDCFHPDKSFQPDDLQLLEAISHQAAVALEKANLYRAQEISISLLEEMNVQMNRQNQSLNRSLEIHRHLADLVLHGEGVNAILAYIQQLMGTPILLLDQMGALIASSTGPLATAEEEKLTSIRNVIHSLPLGSTTRPLAEVSATANGFSLLPIGAKANLLGYLALLTSDPIDEIDKAALEHASTVISFELAKEQAIFETQQNLKGHFIEELFTGKINHQLIDQAKHLQLDAHRSYQVLTIKLEGTHHESFDLYKRILAVRRNLTQVATELFLQRYPHGMIVTKNDHLVILLSYGQSFSVLETQRFLKDQCLLFGEYLQKQKWGLKAAIGIGSVKRGLHEVYKSSEEAAKCLQFLKTYQTDLQFVSYTELGGKRLLLQNSADDLIAYVFDVLGPLLAYEKARKREFLLTLTTYLDNSLKMKETAQSLNIHLNTLIYRIKRTEEILGFSLTNHKHFMDVCMAIHVYQLLGQQIEQRLTIRRTKSKSYS</sequence>
<protein>
    <recommendedName>
        <fullName evidence="2">GAF domain-containing protein</fullName>
    </recommendedName>
</protein>
<reference evidence="3 6" key="3">
    <citation type="submission" date="2019-06" db="EMBL/GenBank/DDBJ databases">
        <title>Whole genome shotgun sequence of Brevibacillus reuszeri NBRC 15719.</title>
        <authorList>
            <person name="Hosoyama A."/>
            <person name="Uohara A."/>
            <person name="Ohji S."/>
            <person name="Ichikawa N."/>
        </authorList>
    </citation>
    <scope>NUCLEOTIDE SEQUENCE [LARGE SCALE GENOMIC DNA]</scope>
    <source>
        <strain evidence="3 6">NBRC 15719</strain>
    </source>
</reference>
<dbReference type="Proteomes" id="UP000036834">
    <property type="component" value="Unassembled WGS sequence"/>
</dbReference>
<keyword evidence="6" id="KW-1185">Reference proteome</keyword>
<dbReference type="InterPro" id="IPR051448">
    <property type="entry name" value="CdaR-like_regulators"/>
</dbReference>
<comment type="caution">
    <text evidence="4">The sequence shown here is derived from an EMBL/GenBank/DDBJ whole genome shotgun (WGS) entry which is preliminary data.</text>
</comment>
<dbReference type="InterPro" id="IPR029016">
    <property type="entry name" value="GAF-like_dom_sf"/>
</dbReference>
<dbReference type="PATRIC" id="fig|54915.3.peg.1108"/>
<reference evidence="4" key="2">
    <citation type="submission" date="2015-07" db="EMBL/GenBank/DDBJ databases">
        <title>MeaNS - Measles Nucleotide Surveillance Program.</title>
        <authorList>
            <person name="Tran T."/>
            <person name="Druce J."/>
        </authorList>
    </citation>
    <scope>NUCLEOTIDE SEQUENCE</scope>
    <source>
        <strain evidence="4">DSM 9887</strain>
    </source>
</reference>
<evidence type="ECO:0000259" key="2">
    <source>
        <dbReference type="SMART" id="SM00065"/>
    </source>
</evidence>
<feature type="domain" description="GAF" evidence="2">
    <location>
        <begin position="25"/>
        <end position="183"/>
    </location>
</feature>
<evidence type="ECO:0000313" key="6">
    <source>
        <dbReference type="Proteomes" id="UP000319578"/>
    </source>
</evidence>
<gene>
    <name evidence="4" type="ORF">ADS79_10775</name>
    <name evidence="3" type="ORF">BRE01_42070</name>
</gene>
<dbReference type="Pfam" id="PF13556">
    <property type="entry name" value="HTH_30"/>
    <property type="match status" value="1"/>
</dbReference>
<accession>A0A0K9YUP7</accession>
<dbReference type="InterPro" id="IPR041522">
    <property type="entry name" value="CdaR_GGDEF"/>
</dbReference>
<dbReference type="Pfam" id="PF17853">
    <property type="entry name" value="GGDEF_2"/>
    <property type="match status" value="1"/>
</dbReference>
<dbReference type="OrthoDB" id="143422at2"/>
<dbReference type="PANTHER" id="PTHR33744:SF1">
    <property type="entry name" value="DNA-BINDING TRANSCRIPTIONAL ACTIVATOR ADER"/>
    <property type="match status" value="1"/>
</dbReference>
<organism evidence="4 5">
    <name type="scientific">Brevibacillus reuszeri</name>
    <dbReference type="NCBI Taxonomy" id="54915"/>
    <lineage>
        <taxon>Bacteria</taxon>
        <taxon>Bacillati</taxon>
        <taxon>Bacillota</taxon>
        <taxon>Bacilli</taxon>
        <taxon>Bacillales</taxon>
        <taxon>Paenibacillaceae</taxon>
        <taxon>Brevibacillus</taxon>
    </lineage>
</organism>
<dbReference type="InterPro" id="IPR042070">
    <property type="entry name" value="PucR_C-HTH_sf"/>
</dbReference>
<evidence type="ECO:0000256" key="1">
    <source>
        <dbReference type="ARBA" id="ARBA00006754"/>
    </source>
</evidence>
<name>A0A0K9YUP7_9BACL</name>
<dbReference type="Proteomes" id="UP000319578">
    <property type="component" value="Unassembled WGS sequence"/>
</dbReference>
<evidence type="ECO:0000313" key="5">
    <source>
        <dbReference type="Proteomes" id="UP000036834"/>
    </source>
</evidence>
<dbReference type="PANTHER" id="PTHR33744">
    <property type="entry name" value="CARBOHYDRATE DIACID REGULATOR"/>
    <property type="match status" value="1"/>
</dbReference>
<reference evidence="5" key="1">
    <citation type="submission" date="2015-07" db="EMBL/GenBank/DDBJ databases">
        <title>Genome sequencing project for genomic taxonomy and phylogenomics of Bacillus-like bacteria.</title>
        <authorList>
            <person name="Liu B."/>
            <person name="Wang J."/>
            <person name="Zhu Y."/>
            <person name="Liu G."/>
            <person name="Chen Q."/>
            <person name="Chen Z."/>
            <person name="Lan J."/>
            <person name="Che J."/>
            <person name="Ge C."/>
            <person name="Shi H."/>
            <person name="Pan Z."/>
            <person name="Liu X."/>
        </authorList>
    </citation>
    <scope>NUCLEOTIDE SEQUENCE [LARGE SCALE GENOMIC DNA]</scope>
    <source>
        <strain evidence="5">DSM 9887</strain>
    </source>
</reference>
<dbReference type="EMBL" id="LGIQ01000007">
    <property type="protein sequence ID" value="KNB72362.1"/>
    <property type="molecule type" value="Genomic_DNA"/>
</dbReference>
<dbReference type="EMBL" id="BJON01000016">
    <property type="protein sequence ID" value="GED70505.1"/>
    <property type="molecule type" value="Genomic_DNA"/>
</dbReference>
<dbReference type="Gene3D" id="1.10.10.2840">
    <property type="entry name" value="PucR C-terminal helix-turn-helix domain"/>
    <property type="match status" value="1"/>
</dbReference>
<dbReference type="STRING" id="54915.ADS79_10775"/>